<dbReference type="GO" id="GO:0000373">
    <property type="term" value="P:Group II intron splicing"/>
    <property type="evidence" value="ECO:0007669"/>
    <property type="project" value="InterPro"/>
</dbReference>
<evidence type="ECO:0008006" key="4">
    <source>
        <dbReference type="Google" id="ProtNLM"/>
    </source>
</evidence>
<gene>
    <name evidence="3" type="ORF">VITISV_017782</name>
</gene>
<keyword evidence="1" id="KW-0677">Repeat</keyword>
<dbReference type="Pfam" id="PF01535">
    <property type="entry name" value="PPR"/>
    <property type="match status" value="1"/>
</dbReference>
<dbReference type="Gene3D" id="1.25.40.10">
    <property type="entry name" value="Tetratricopeptide repeat domain"/>
    <property type="match status" value="1"/>
</dbReference>
<dbReference type="InterPro" id="IPR002885">
    <property type="entry name" value="PPR_rpt"/>
</dbReference>
<dbReference type="EMBL" id="AM448410">
    <property type="protein sequence ID" value="CAN65295.1"/>
    <property type="molecule type" value="Genomic_DNA"/>
</dbReference>
<dbReference type="PANTHER" id="PTHR47594:SF5">
    <property type="entry name" value="PENTACOTRIPEPTIDE-REPEAT REGION OF PRORP DOMAIN-CONTAINING PROTEIN"/>
    <property type="match status" value="1"/>
</dbReference>
<protein>
    <recommendedName>
        <fullName evidence="4">Pentatricopeptide repeat-containing protein</fullName>
    </recommendedName>
</protein>
<dbReference type="InterPro" id="IPR044190">
    <property type="entry name" value="THA8-like"/>
</dbReference>
<dbReference type="PANTHER" id="PTHR47594">
    <property type="entry name" value="PPR CONTAINING PLANT-LIKE PROTEIN"/>
    <property type="match status" value="1"/>
</dbReference>
<dbReference type="ExpressionAtlas" id="A5B6N8">
    <property type="expression patterns" value="baseline and differential"/>
</dbReference>
<sequence length="303" mass="34432">MGSLKFQLPQLRFPQNPQTHKPQFPKIACGLRGGPRKPLWRSRVLSTEAIQVVQSLKLAKSSIKLEEVFSSRVSRLLKSDLLDTLAELQRQGELDLTLKVFEFIRKEVWYKPDLSLYSDMIMILGKKKLIEMAEGLFSELKKEGLEPDTRVYTEMIGAYLQVGMTEKAMEMYGLMKASGCAPDKLTLTILIRNLENAGEEELAAGVKKECEEYVDYPKKFLEEIEKKYNTASLPNALQCCDKALFSINVDICGFTHFELGLLKYLIVGSLHSSSQKDGRSTLFDNFQNFTKLAELLLEKHLCC</sequence>
<dbReference type="AlphaFoldDB" id="A5B6N8"/>
<dbReference type="NCBIfam" id="TIGR00756">
    <property type="entry name" value="PPR"/>
    <property type="match status" value="2"/>
</dbReference>
<dbReference type="GO" id="GO:0003723">
    <property type="term" value="F:RNA binding"/>
    <property type="evidence" value="ECO:0007669"/>
    <property type="project" value="InterPro"/>
</dbReference>
<dbReference type="PROSITE" id="PS51375">
    <property type="entry name" value="PPR"/>
    <property type="match status" value="2"/>
</dbReference>
<dbReference type="InterPro" id="IPR011990">
    <property type="entry name" value="TPR-like_helical_dom_sf"/>
</dbReference>
<evidence type="ECO:0000256" key="2">
    <source>
        <dbReference type="PROSITE-ProRule" id="PRU00708"/>
    </source>
</evidence>
<feature type="repeat" description="PPR" evidence="2">
    <location>
        <begin position="148"/>
        <end position="182"/>
    </location>
</feature>
<feature type="repeat" description="PPR" evidence="2">
    <location>
        <begin position="113"/>
        <end position="147"/>
    </location>
</feature>
<dbReference type="GO" id="GO:0009658">
    <property type="term" value="P:chloroplast organization"/>
    <property type="evidence" value="ECO:0007669"/>
    <property type="project" value="InterPro"/>
</dbReference>
<dbReference type="Pfam" id="PF13041">
    <property type="entry name" value="PPR_2"/>
    <property type="match status" value="1"/>
</dbReference>
<reference evidence="3" key="1">
    <citation type="journal article" date="2007" name="PLoS ONE">
        <title>The first genome sequence of an elite grapevine cultivar (Pinot noir Vitis vinifera L.): coping with a highly heterozygous genome.</title>
        <authorList>
            <person name="Velasco R."/>
            <person name="Zharkikh A."/>
            <person name="Troggio M."/>
            <person name="Cartwright D.A."/>
            <person name="Cestaro A."/>
            <person name="Pruss D."/>
            <person name="Pindo M."/>
            <person name="FitzGerald L.M."/>
            <person name="Vezzulli S."/>
            <person name="Reid J."/>
            <person name="Malacarne G."/>
            <person name="Iliev D."/>
            <person name="Coppola G."/>
            <person name="Wardell B."/>
            <person name="Micheletti D."/>
            <person name="Macalma T."/>
            <person name="Facci M."/>
            <person name="Mitchell J.T."/>
            <person name="Perazzolli M."/>
            <person name="Eldredge G."/>
            <person name="Gatto P."/>
            <person name="Oyzerski R."/>
            <person name="Moretto M."/>
            <person name="Gutin N."/>
            <person name="Stefanini M."/>
            <person name="Chen Y."/>
            <person name="Segala C."/>
            <person name="Davenport C."/>
            <person name="Dematte L."/>
            <person name="Mraz A."/>
            <person name="Battilana J."/>
            <person name="Stormo K."/>
            <person name="Costa F."/>
            <person name="Tao Q."/>
            <person name="Si-Ammour A."/>
            <person name="Harkins T."/>
            <person name="Lackey A."/>
            <person name="Perbost C."/>
            <person name="Taillon B."/>
            <person name="Stella A."/>
            <person name="Solovyev V."/>
            <person name="Fawcett J.A."/>
            <person name="Sterck L."/>
            <person name="Vandepoele K."/>
            <person name="Grando S.M."/>
            <person name="Toppo S."/>
            <person name="Moser C."/>
            <person name="Lanchbury J."/>
            <person name="Bogden R."/>
            <person name="Skolnick M."/>
            <person name="Sgaramella V."/>
            <person name="Bhatnagar S.K."/>
            <person name="Fontana P."/>
            <person name="Gutin A."/>
            <person name="Van de Peer Y."/>
            <person name="Salamini F."/>
            <person name="Viola R."/>
        </authorList>
    </citation>
    <scope>NUCLEOTIDE SEQUENCE</scope>
</reference>
<proteinExistence type="predicted"/>
<evidence type="ECO:0000256" key="1">
    <source>
        <dbReference type="ARBA" id="ARBA00022737"/>
    </source>
</evidence>
<organism evidence="3">
    <name type="scientific">Vitis vinifera</name>
    <name type="common">Grape</name>
    <dbReference type="NCBI Taxonomy" id="29760"/>
    <lineage>
        <taxon>Eukaryota</taxon>
        <taxon>Viridiplantae</taxon>
        <taxon>Streptophyta</taxon>
        <taxon>Embryophyta</taxon>
        <taxon>Tracheophyta</taxon>
        <taxon>Spermatophyta</taxon>
        <taxon>Magnoliopsida</taxon>
        <taxon>eudicotyledons</taxon>
        <taxon>Gunneridae</taxon>
        <taxon>Pentapetalae</taxon>
        <taxon>rosids</taxon>
        <taxon>Vitales</taxon>
        <taxon>Vitaceae</taxon>
        <taxon>Viteae</taxon>
        <taxon>Vitis</taxon>
    </lineage>
</organism>
<dbReference type="OrthoDB" id="1900964at2759"/>
<evidence type="ECO:0000313" key="3">
    <source>
        <dbReference type="EMBL" id="CAN65295.1"/>
    </source>
</evidence>
<accession>A5B6N8</accession>
<name>A5B6N8_VITVI</name>